<dbReference type="InterPro" id="IPR019734">
    <property type="entry name" value="TPR_rpt"/>
</dbReference>
<keyword evidence="4" id="KW-0732">Signal</keyword>
<keyword evidence="2 3" id="KW-0802">TPR repeat</keyword>
<dbReference type="EMBL" id="JAMLDX010000026">
    <property type="protein sequence ID" value="MCP3732921.1"/>
    <property type="molecule type" value="Genomic_DNA"/>
</dbReference>
<dbReference type="InterPro" id="IPR011990">
    <property type="entry name" value="TPR-like_helical_dom_sf"/>
</dbReference>
<evidence type="ECO:0000313" key="5">
    <source>
        <dbReference type="EMBL" id="MCP3732921.1"/>
    </source>
</evidence>
<reference evidence="5" key="1">
    <citation type="submission" date="2022-05" db="EMBL/GenBank/DDBJ databases">
        <title>Sphingomonas sp. strain MG17 Genome sequencing and assembly.</title>
        <authorList>
            <person name="Kim I."/>
        </authorList>
    </citation>
    <scope>NUCLEOTIDE SEQUENCE</scope>
    <source>
        <strain evidence="5">MG17</strain>
    </source>
</reference>
<evidence type="ECO:0000256" key="1">
    <source>
        <dbReference type="ARBA" id="ARBA00022737"/>
    </source>
</evidence>
<sequence>MRIGSVWIALALCFSAEAASAADSWPPSPASEEAFRQGDYATSHALLEADLERCEASRPVANECLDLLINLSNVGARFRSSQDDEAYARRAVALAERSFSKPHLDQARAYLALANRLFRRSRYEDVEALYLKAIQVETSLLPDGDPQIVTIYSDLVLISRRYNRLAETEKWLRVIIAMMERTRSVTDPELVVAYSNLAMALTLRDELEEALKLYRRVLAIRQEAVPQDQLPLAQSYEAVAYVLHEQRRYEDAEYNIRQALVIYEAQLPPSHPKLVAIREALSSNLEIQKIEQRGLDGLVAHISERWTQHASRAEGEREPTVWNLIEELMRRGISRPRARTILRDAQTEALGRLLRYNGFTPDAQRDLEKARQIFRGSVRLAWEISGEAK</sequence>
<evidence type="ECO:0000256" key="3">
    <source>
        <dbReference type="PROSITE-ProRule" id="PRU00339"/>
    </source>
</evidence>
<feature type="repeat" description="TPR" evidence="3">
    <location>
        <begin position="191"/>
        <end position="224"/>
    </location>
</feature>
<dbReference type="SMART" id="SM00028">
    <property type="entry name" value="TPR"/>
    <property type="match status" value="3"/>
</dbReference>
<accession>A0A9X2HR79</accession>
<dbReference type="RefSeq" id="WP_254296862.1">
    <property type="nucleotide sequence ID" value="NZ_JAMLDX010000026.1"/>
</dbReference>
<keyword evidence="6" id="KW-1185">Reference proteome</keyword>
<gene>
    <name evidence="5" type="ORF">M9978_21115</name>
</gene>
<dbReference type="PANTHER" id="PTHR45641">
    <property type="entry name" value="TETRATRICOPEPTIDE REPEAT PROTEIN (AFU_ORTHOLOGUE AFUA_6G03870)"/>
    <property type="match status" value="1"/>
</dbReference>
<feature type="chain" id="PRO_5040876141" evidence="4">
    <location>
        <begin position="22"/>
        <end position="389"/>
    </location>
</feature>
<evidence type="ECO:0000256" key="4">
    <source>
        <dbReference type="SAM" id="SignalP"/>
    </source>
</evidence>
<dbReference type="Proteomes" id="UP001139451">
    <property type="component" value="Unassembled WGS sequence"/>
</dbReference>
<proteinExistence type="predicted"/>
<dbReference type="PROSITE" id="PS50005">
    <property type="entry name" value="TPR"/>
    <property type="match status" value="1"/>
</dbReference>
<evidence type="ECO:0000256" key="2">
    <source>
        <dbReference type="ARBA" id="ARBA00022803"/>
    </source>
</evidence>
<feature type="signal peptide" evidence="4">
    <location>
        <begin position="1"/>
        <end position="21"/>
    </location>
</feature>
<dbReference type="AlphaFoldDB" id="A0A9X2HR79"/>
<dbReference type="PANTHER" id="PTHR45641:SF19">
    <property type="entry name" value="NEPHROCYSTIN-3"/>
    <property type="match status" value="1"/>
</dbReference>
<evidence type="ECO:0000313" key="6">
    <source>
        <dbReference type="Proteomes" id="UP001139451"/>
    </source>
</evidence>
<name>A0A9X2HR79_9SPHN</name>
<keyword evidence="1" id="KW-0677">Repeat</keyword>
<comment type="caution">
    <text evidence="5">The sequence shown here is derived from an EMBL/GenBank/DDBJ whole genome shotgun (WGS) entry which is preliminary data.</text>
</comment>
<dbReference type="SUPFAM" id="SSF48452">
    <property type="entry name" value="TPR-like"/>
    <property type="match status" value="2"/>
</dbReference>
<protein>
    <submittedName>
        <fullName evidence="5">Tetratricopeptide repeat protein</fullName>
    </submittedName>
</protein>
<dbReference type="Pfam" id="PF13374">
    <property type="entry name" value="TPR_10"/>
    <property type="match status" value="2"/>
</dbReference>
<dbReference type="Gene3D" id="1.25.40.10">
    <property type="entry name" value="Tetratricopeptide repeat domain"/>
    <property type="match status" value="2"/>
</dbReference>
<organism evidence="5 6">
    <name type="scientific">Sphingomonas tagetis</name>
    <dbReference type="NCBI Taxonomy" id="2949092"/>
    <lineage>
        <taxon>Bacteria</taxon>
        <taxon>Pseudomonadati</taxon>
        <taxon>Pseudomonadota</taxon>
        <taxon>Alphaproteobacteria</taxon>
        <taxon>Sphingomonadales</taxon>
        <taxon>Sphingomonadaceae</taxon>
        <taxon>Sphingomonas</taxon>
    </lineage>
</organism>